<organism evidence="3 4">
    <name type="scientific">Phialocephala subalpina</name>
    <dbReference type="NCBI Taxonomy" id="576137"/>
    <lineage>
        <taxon>Eukaryota</taxon>
        <taxon>Fungi</taxon>
        <taxon>Dikarya</taxon>
        <taxon>Ascomycota</taxon>
        <taxon>Pezizomycotina</taxon>
        <taxon>Leotiomycetes</taxon>
        <taxon>Helotiales</taxon>
        <taxon>Mollisiaceae</taxon>
        <taxon>Phialocephala</taxon>
        <taxon>Phialocephala fortinii species complex</taxon>
    </lineage>
</organism>
<dbReference type="InterPro" id="IPR029058">
    <property type="entry name" value="AB_hydrolase_fold"/>
</dbReference>
<reference evidence="3 4" key="1">
    <citation type="submission" date="2016-03" db="EMBL/GenBank/DDBJ databases">
        <authorList>
            <person name="Ploux O."/>
        </authorList>
    </citation>
    <scope>NUCLEOTIDE SEQUENCE [LARGE SCALE GENOMIC DNA]</scope>
    <source>
        <strain evidence="3 4">UAMH 11012</strain>
    </source>
</reference>
<dbReference type="STRING" id="576137.A0A1L7WLH1"/>
<dbReference type="Gene3D" id="3.40.50.1820">
    <property type="entry name" value="alpha/beta hydrolase"/>
    <property type="match status" value="1"/>
</dbReference>
<accession>A0A1L7WLH1</accession>
<feature type="chain" id="PRO_5012996098" description="AB hydrolase-1 domain-containing protein" evidence="1">
    <location>
        <begin position="19"/>
        <end position="360"/>
    </location>
</feature>
<keyword evidence="1" id="KW-0732">Signal</keyword>
<proteinExistence type="predicted"/>
<feature type="signal peptide" evidence="1">
    <location>
        <begin position="1"/>
        <end position="18"/>
    </location>
</feature>
<dbReference type="SUPFAM" id="SSF53474">
    <property type="entry name" value="alpha/beta-Hydrolases"/>
    <property type="match status" value="1"/>
</dbReference>
<evidence type="ECO:0000256" key="1">
    <source>
        <dbReference type="SAM" id="SignalP"/>
    </source>
</evidence>
<dbReference type="EMBL" id="FJOG01000004">
    <property type="protein sequence ID" value="CZR53610.1"/>
    <property type="molecule type" value="Genomic_DNA"/>
</dbReference>
<dbReference type="Proteomes" id="UP000184330">
    <property type="component" value="Unassembled WGS sequence"/>
</dbReference>
<keyword evidence="4" id="KW-1185">Reference proteome</keyword>
<evidence type="ECO:0000259" key="2">
    <source>
        <dbReference type="Pfam" id="PF12697"/>
    </source>
</evidence>
<name>A0A1L7WLH1_9HELO</name>
<protein>
    <recommendedName>
        <fullName evidence="2">AB hydrolase-1 domain-containing protein</fullName>
    </recommendedName>
</protein>
<dbReference type="OrthoDB" id="190201at2759"/>
<sequence>MLALLPLIPLFLTPLATATPTASHNTSPKTCKEYTIPLTITAGTYIWGLPNLTTNYDATAFTNNLSRWDANETFHPISGFENATLNVEISGSFCAPTSGEASTVLIATHGVGFDRTYWDPSIQPEKYSFVDYAIAKGYSVFYYDRLGVAGSSEISGYQTQVSLQVAILSQLITLTRSGHFTPSPPAKVILLGHSFGSVVSNALLATNPALVDGAILTGIGYHVPDTAVSFEAWQVRVAGLVSPGRWRQLDGGWVTWVDIWANVNTFFKAPFYDQKVVEYAEARKQPFSLMEIITLAITDLHSPNFTGPVLVMSGEFDLIFCTGNCKPILEPYAKPYFPASKDLEVYVQPGSGHGINLSGS</sequence>
<dbReference type="Pfam" id="PF12697">
    <property type="entry name" value="Abhydrolase_6"/>
    <property type="match status" value="1"/>
</dbReference>
<dbReference type="InterPro" id="IPR000073">
    <property type="entry name" value="AB_hydrolase_1"/>
</dbReference>
<evidence type="ECO:0000313" key="4">
    <source>
        <dbReference type="Proteomes" id="UP000184330"/>
    </source>
</evidence>
<feature type="domain" description="AB hydrolase-1" evidence="2">
    <location>
        <begin position="108"/>
        <end position="357"/>
    </location>
</feature>
<dbReference type="AlphaFoldDB" id="A0A1L7WLH1"/>
<evidence type="ECO:0000313" key="3">
    <source>
        <dbReference type="EMBL" id="CZR53610.1"/>
    </source>
</evidence>
<gene>
    <name evidence="3" type="ORF">PAC_03490</name>
</gene>